<sequence length="535" mass="59440">MRIRHLTILLVVASVLLSACTPSQPTNKILISGPFEPVNNDPASTGYMFTRMQILETLIDVDNQGQLIPGLASSWSNDEDFTVWTFNLRPDVYFHDGTLMTADAVYKSLSVAFGKPTPFSKDMIANMEVVSEYSIKFTLNQSYRPFPSLLSNYATAIVAPATFGKFNRIKTLIGTGPYQITHFEPPHNITTTRFDNYWGEPAVIENVEYVTGHRSETRALMVRTGQADIVYNLDPAAVSMLRTDSNVNVFSDRIPRTTLVKLNSGHPILSDVKVRQALSLAIDRKGIASGVMRISNISADQLFGPNIRDWHIRSTTDNATNTISMSDADNIPTINSSVENGDLLLNRKKAEQLLTDAGWLVGEDGVRYKNGSPLTLDMITYANRPELITIATAIQDQWASIGVKLSVHMENVSAIPSGHADGTLQTALMARNFANIPDPLGIMLADFSSKEGGDWGPMNWQNEKVFSDLKTLSHTTDEHAYKSLISSIMQEVQQDVPLIPVMYYVQQTATSSRLRNFSFDPYERSFRVSQMRIAP</sequence>
<dbReference type="PROSITE" id="PS51257">
    <property type="entry name" value="PROKAR_LIPOPROTEIN"/>
    <property type="match status" value="1"/>
</dbReference>
<dbReference type="Gene3D" id="3.10.105.10">
    <property type="entry name" value="Dipeptide-binding Protein, Domain 3"/>
    <property type="match status" value="1"/>
</dbReference>
<dbReference type="PANTHER" id="PTHR30290">
    <property type="entry name" value="PERIPLASMIC BINDING COMPONENT OF ABC TRANSPORTER"/>
    <property type="match status" value="1"/>
</dbReference>
<feature type="signal peptide" evidence="1">
    <location>
        <begin position="1"/>
        <end position="19"/>
    </location>
</feature>
<dbReference type="InterPro" id="IPR039424">
    <property type="entry name" value="SBP_5"/>
</dbReference>
<dbReference type="EMBL" id="CP014323">
    <property type="protein sequence ID" value="AMJ99289.1"/>
    <property type="molecule type" value="Genomic_DNA"/>
</dbReference>
<evidence type="ECO:0000313" key="4">
    <source>
        <dbReference type="Proteomes" id="UP000063991"/>
    </source>
</evidence>
<dbReference type="GO" id="GO:0030288">
    <property type="term" value="C:outer membrane-bounded periplasmic space"/>
    <property type="evidence" value="ECO:0007669"/>
    <property type="project" value="UniProtKB-ARBA"/>
</dbReference>
<dbReference type="InterPro" id="IPR000914">
    <property type="entry name" value="SBP_5_dom"/>
</dbReference>
<dbReference type="InterPro" id="IPR030678">
    <property type="entry name" value="Peptide/Ni-bd"/>
</dbReference>
<dbReference type="PIRSF" id="PIRSF002741">
    <property type="entry name" value="MppA"/>
    <property type="match status" value="1"/>
</dbReference>
<accession>A0A126Q492</accession>
<feature type="chain" id="PRO_5007272629" evidence="1">
    <location>
        <begin position="20"/>
        <end position="535"/>
    </location>
</feature>
<dbReference type="GO" id="GO:0043190">
    <property type="term" value="C:ATP-binding cassette (ABC) transporter complex"/>
    <property type="evidence" value="ECO:0007669"/>
    <property type="project" value="InterPro"/>
</dbReference>
<reference evidence="3 4" key="1">
    <citation type="submission" date="2015-12" db="EMBL/GenBank/DDBJ databases">
        <authorList>
            <person name="Shamseldin A."/>
            <person name="Moawad H."/>
            <person name="Abd El-Rahim W.M."/>
            <person name="Sadowsky M.J."/>
        </authorList>
    </citation>
    <scope>NUCLEOTIDE SEQUENCE [LARGE SCALE GENOMIC DNA]</scope>
    <source>
        <strain evidence="3 4">D7</strain>
    </source>
</reference>
<evidence type="ECO:0000256" key="1">
    <source>
        <dbReference type="SAM" id="SignalP"/>
    </source>
</evidence>
<name>A0A126Q492_ALTMA</name>
<dbReference type="Pfam" id="PF00496">
    <property type="entry name" value="SBP_bac_5"/>
    <property type="match status" value="1"/>
</dbReference>
<evidence type="ECO:0000259" key="2">
    <source>
        <dbReference type="Pfam" id="PF00496"/>
    </source>
</evidence>
<dbReference type="Gene3D" id="3.40.190.10">
    <property type="entry name" value="Periplasmic binding protein-like II"/>
    <property type="match status" value="1"/>
</dbReference>
<organism evidence="3 4">
    <name type="scientific">Alteromonas macleodii</name>
    <name type="common">Pseudoalteromonas macleodii</name>
    <dbReference type="NCBI Taxonomy" id="28108"/>
    <lineage>
        <taxon>Bacteria</taxon>
        <taxon>Pseudomonadati</taxon>
        <taxon>Pseudomonadota</taxon>
        <taxon>Gammaproteobacteria</taxon>
        <taxon>Alteromonadales</taxon>
        <taxon>Alteromonadaceae</taxon>
        <taxon>Alteromonas/Salinimonas group</taxon>
        <taxon>Alteromonas</taxon>
    </lineage>
</organism>
<dbReference type="Proteomes" id="UP000063991">
    <property type="component" value="Chromosome"/>
</dbReference>
<keyword evidence="1" id="KW-0732">Signal</keyword>
<proteinExistence type="predicted"/>
<dbReference type="SUPFAM" id="SSF53850">
    <property type="entry name" value="Periplasmic binding protein-like II"/>
    <property type="match status" value="1"/>
</dbReference>
<gene>
    <name evidence="3" type="ORF">AVL55_14640</name>
</gene>
<feature type="domain" description="Solute-binding protein family 5" evidence="2">
    <location>
        <begin position="67"/>
        <end position="452"/>
    </location>
</feature>
<dbReference type="GO" id="GO:1904680">
    <property type="term" value="F:peptide transmembrane transporter activity"/>
    <property type="evidence" value="ECO:0007669"/>
    <property type="project" value="TreeGrafter"/>
</dbReference>
<protein>
    <submittedName>
        <fullName evidence="3">ABC transporter substrate-binding protein</fullName>
    </submittedName>
</protein>
<dbReference type="AlphaFoldDB" id="A0A126Q492"/>
<dbReference type="GO" id="GO:0015833">
    <property type="term" value="P:peptide transport"/>
    <property type="evidence" value="ECO:0007669"/>
    <property type="project" value="TreeGrafter"/>
</dbReference>
<dbReference type="OrthoDB" id="9801912at2"/>
<evidence type="ECO:0000313" key="3">
    <source>
        <dbReference type="EMBL" id="AMJ99289.1"/>
    </source>
</evidence>
<dbReference type="PANTHER" id="PTHR30290:SF83">
    <property type="entry name" value="ABC TRANSPORTER SUBSTRATE-BINDING PROTEIN"/>
    <property type="match status" value="1"/>
</dbReference>
<dbReference type="CDD" id="cd08490">
    <property type="entry name" value="PBP2_NikA_DppA_OppA_like_3"/>
    <property type="match status" value="1"/>
</dbReference>